<feature type="non-terminal residue" evidence="2">
    <location>
        <position position="229"/>
    </location>
</feature>
<accession>A0A9P9CYZ6</accession>
<evidence type="ECO:0000313" key="2">
    <source>
        <dbReference type="EMBL" id="KAH7109568.1"/>
    </source>
</evidence>
<evidence type="ECO:0000256" key="1">
    <source>
        <dbReference type="SAM" id="MobiDB-lite"/>
    </source>
</evidence>
<dbReference type="OrthoDB" id="5086960at2759"/>
<feature type="region of interest" description="Disordered" evidence="1">
    <location>
        <begin position="141"/>
        <end position="174"/>
    </location>
</feature>
<evidence type="ECO:0000313" key="3">
    <source>
        <dbReference type="Proteomes" id="UP000717696"/>
    </source>
</evidence>
<organism evidence="2 3">
    <name type="scientific">Dactylonectria estremocensis</name>
    <dbReference type="NCBI Taxonomy" id="1079267"/>
    <lineage>
        <taxon>Eukaryota</taxon>
        <taxon>Fungi</taxon>
        <taxon>Dikarya</taxon>
        <taxon>Ascomycota</taxon>
        <taxon>Pezizomycotina</taxon>
        <taxon>Sordariomycetes</taxon>
        <taxon>Hypocreomycetidae</taxon>
        <taxon>Hypocreales</taxon>
        <taxon>Nectriaceae</taxon>
        <taxon>Dactylonectria</taxon>
    </lineage>
</organism>
<protein>
    <submittedName>
        <fullName evidence="2">Uncharacterized protein</fullName>
    </submittedName>
</protein>
<proteinExistence type="predicted"/>
<feature type="region of interest" description="Disordered" evidence="1">
    <location>
        <begin position="1"/>
        <end position="27"/>
    </location>
</feature>
<dbReference type="Proteomes" id="UP000717696">
    <property type="component" value="Unassembled WGS sequence"/>
</dbReference>
<dbReference type="AlphaFoldDB" id="A0A9P9CYZ6"/>
<gene>
    <name evidence="2" type="ORF">B0J13DRAFT_663590</name>
</gene>
<name>A0A9P9CYZ6_9HYPO</name>
<sequence length="229" mass="25478">MSAPSSALSSPTPEISNESGSSHDAFSNLRRAGSIAGSLEAQRAGLNSDDIKAAKSIEDLPKLRLTFRQKAHDYVLEEWLHRKRGRSSWIQGHGTQLIRVLPDGQQIDVFVYGHYDSARITRLFEGDATSAAGRHLKSHHRIFPDGEDSEESPSPAKRQATLDFSKSRAKPSKPPILRTAADTFKHLLLGWIVDADIPFYGIEHPLFRQLLLLLNKDFINQCLPQSSNT</sequence>
<keyword evidence="3" id="KW-1185">Reference proteome</keyword>
<feature type="compositionally biased region" description="Low complexity" evidence="1">
    <location>
        <begin position="1"/>
        <end position="11"/>
    </location>
</feature>
<comment type="caution">
    <text evidence="2">The sequence shown here is derived from an EMBL/GenBank/DDBJ whole genome shotgun (WGS) entry which is preliminary data.</text>
</comment>
<dbReference type="EMBL" id="JAGMUU010000070">
    <property type="protein sequence ID" value="KAH7109568.1"/>
    <property type="molecule type" value="Genomic_DNA"/>
</dbReference>
<reference evidence="2" key="1">
    <citation type="journal article" date="2021" name="Nat. Commun.">
        <title>Genetic determinants of endophytism in the Arabidopsis root mycobiome.</title>
        <authorList>
            <person name="Mesny F."/>
            <person name="Miyauchi S."/>
            <person name="Thiergart T."/>
            <person name="Pickel B."/>
            <person name="Atanasova L."/>
            <person name="Karlsson M."/>
            <person name="Huettel B."/>
            <person name="Barry K.W."/>
            <person name="Haridas S."/>
            <person name="Chen C."/>
            <person name="Bauer D."/>
            <person name="Andreopoulos W."/>
            <person name="Pangilinan J."/>
            <person name="LaButti K."/>
            <person name="Riley R."/>
            <person name="Lipzen A."/>
            <person name="Clum A."/>
            <person name="Drula E."/>
            <person name="Henrissat B."/>
            <person name="Kohler A."/>
            <person name="Grigoriev I.V."/>
            <person name="Martin F.M."/>
            <person name="Hacquard S."/>
        </authorList>
    </citation>
    <scope>NUCLEOTIDE SEQUENCE</scope>
    <source>
        <strain evidence="2">MPI-CAGE-AT-0021</strain>
    </source>
</reference>
<feature type="compositionally biased region" description="Polar residues" evidence="1">
    <location>
        <begin position="12"/>
        <end position="25"/>
    </location>
</feature>